<feature type="transmembrane region" description="Helical" evidence="1">
    <location>
        <begin position="43"/>
        <end position="65"/>
    </location>
</feature>
<protein>
    <submittedName>
        <fullName evidence="2">DinB family protein</fullName>
    </submittedName>
</protein>
<evidence type="ECO:0000256" key="1">
    <source>
        <dbReference type="SAM" id="Phobius"/>
    </source>
</evidence>
<keyword evidence="1" id="KW-0812">Transmembrane</keyword>
<proteinExistence type="predicted"/>
<gene>
    <name evidence="2" type="ORF">SK854_05375</name>
</gene>
<sequence>MDRQPVHEGLERARATFRALLDDAAGAALRRRSNGTRWSNRQLLFHMLLGFLIMRALLALARLVARLPSPVDRGWARLLNAATKSFDLLNFLGSRLGGSVVPRRVMIEWVESYLRPLDEVLGDRVRFGARVVGVARRGGTGSWMPGVRTSR</sequence>
<keyword evidence="3" id="KW-1185">Reference proteome</keyword>
<reference evidence="2 3" key="1">
    <citation type="submission" date="2023-11" db="EMBL/GenBank/DDBJ databases">
        <title>Lentzea sokolovensis, sp. nov., Lentzea kristufkii, sp. nov., and Lentzea miocenensis, sp. nov., rare actinobacteria from Sokolov Coal Basin, Miocene lacustrine sediment, Czech Republic.</title>
        <authorList>
            <person name="Lara A."/>
            <person name="Kotroba L."/>
            <person name="Nouioui I."/>
            <person name="Neumann-Schaal M."/>
            <person name="Mast Y."/>
            <person name="Chronakova A."/>
        </authorList>
    </citation>
    <scope>NUCLEOTIDE SEQUENCE [LARGE SCALE GENOMIC DNA]</scope>
    <source>
        <strain evidence="2 3">BCCO 10_0061</strain>
    </source>
</reference>
<dbReference type="InterPro" id="IPR034660">
    <property type="entry name" value="DinB/YfiT-like"/>
</dbReference>
<organism evidence="2 3">
    <name type="scientific">Lentzea sokolovensis</name>
    <dbReference type="NCBI Taxonomy" id="3095429"/>
    <lineage>
        <taxon>Bacteria</taxon>
        <taxon>Bacillati</taxon>
        <taxon>Actinomycetota</taxon>
        <taxon>Actinomycetes</taxon>
        <taxon>Pseudonocardiales</taxon>
        <taxon>Pseudonocardiaceae</taxon>
        <taxon>Lentzea</taxon>
    </lineage>
</organism>
<name>A0ABU4UPV9_9PSEU</name>
<dbReference type="EMBL" id="JAXAVU010000003">
    <property type="protein sequence ID" value="MDX8141533.1"/>
    <property type="molecule type" value="Genomic_DNA"/>
</dbReference>
<comment type="caution">
    <text evidence="2">The sequence shown here is derived from an EMBL/GenBank/DDBJ whole genome shotgun (WGS) entry which is preliminary data.</text>
</comment>
<evidence type="ECO:0000313" key="3">
    <source>
        <dbReference type="Proteomes" id="UP001285352"/>
    </source>
</evidence>
<keyword evidence="1" id="KW-1133">Transmembrane helix</keyword>
<dbReference type="Proteomes" id="UP001285352">
    <property type="component" value="Unassembled WGS sequence"/>
</dbReference>
<evidence type="ECO:0000313" key="2">
    <source>
        <dbReference type="EMBL" id="MDX8141533.1"/>
    </source>
</evidence>
<keyword evidence="1" id="KW-0472">Membrane</keyword>
<dbReference type="SUPFAM" id="SSF109854">
    <property type="entry name" value="DinB/YfiT-like putative metalloenzymes"/>
    <property type="match status" value="1"/>
</dbReference>
<accession>A0ABU4UPV9</accession>